<organism evidence="1 2">
    <name type="scientific">Vigna mungo</name>
    <name type="common">Black gram</name>
    <name type="synonym">Phaseolus mungo</name>
    <dbReference type="NCBI Taxonomy" id="3915"/>
    <lineage>
        <taxon>Eukaryota</taxon>
        <taxon>Viridiplantae</taxon>
        <taxon>Streptophyta</taxon>
        <taxon>Embryophyta</taxon>
        <taxon>Tracheophyta</taxon>
        <taxon>Spermatophyta</taxon>
        <taxon>Magnoliopsida</taxon>
        <taxon>eudicotyledons</taxon>
        <taxon>Gunneridae</taxon>
        <taxon>Pentapetalae</taxon>
        <taxon>rosids</taxon>
        <taxon>fabids</taxon>
        <taxon>Fabales</taxon>
        <taxon>Fabaceae</taxon>
        <taxon>Papilionoideae</taxon>
        <taxon>50 kb inversion clade</taxon>
        <taxon>NPAAA clade</taxon>
        <taxon>indigoferoid/millettioid clade</taxon>
        <taxon>Phaseoleae</taxon>
        <taxon>Vigna</taxon>
    </lineage>
</organism>
<dbReference type="AlphaFoldDB" id="A0AAQ3RUU2"/>
<accession>A0AAQ3RUU2</accession>
<name>A0AAQ3RUU2_VIGMU</name>
<evidence type="ECO:0000313" key="2">
    <source>
        <dbReference type="Proteomes" id="UP001374535"/>
    </source>
</evidence>
<protein>
    <submittedName>
        <fullName evidence="1">Uncharacterized protein</fullName>
    </submittedName>
</protein>
<sequence length="166" mass="18109">MAYTRGYRARLILPLSIVGAHGGIHDGVNHDGGTRVDDRNDNHALDRQRQPHWLIGNDALTEQCQPTLCTSIEGMTFKVAILGLWVLIWRILYVLDAHLQILGAFLGLGFRIGDLVSHGGCGGCANRVNGSAGGCCQRSATIHVFLTSKWRFVSLFASPTGDDQLR</sequence>
<gene>
    <name evidence="1" type="ORF">V8G54_019304</name>
</gene>
<reference evidence="1 2" key="1">
    <citation type="journal article" date="2023" name="Life. Sci Alliance">
        <title>Evolutionary insights into 3D genome organization and epigenetic landscape of Vigna mungo.</title>
        <authorList>
            <person name="Junaid A."/>
            <person name="Singh B."/>
            <person name="Bhatia S."/>
        </authorList>
    </citation>
    <scope>NUCLEOTIDE SEQUENCE [LARGE SCALE GENOMIC DNA]</scope>
    <source>
        <strain evidence="1">Urdbean</strain>
    </source>
</reference>
<dbReference type="Proteomes" id="UP001374535">
    <property type="component" value="Chromosome 6"/>
</dbReference>
<dbReference type="EMBL" id="CP144695">
    <property type="protein sequence ID" value="WVZ05958.1"/>
    <property type="molecule type" value="Genomic_DNA"/>
</dbReference>
<evidence type="ECO:0000313" key="1">
    <source>
        <dbReference type="EMBL" id="WVZ05958.1"/>
    </source>
</evidence>
<proteinExistence type="predicted"/>
<keyword evidence="2" id="KW-1185">Reference proteome</keyword>